<evidence type="ECO:0000313" key="2">
    <source>
        <dbReference type="EMBL" id="KAK5113688.1"/>
    </source>
</evidence>
<dbReference type="SUPFAM" id="SSF52799">
    <property type="entry name" value="(Phosphotyrosine protein) phosphatases II"/>
    <property type="match status" value="1"/>
</dbReference>
<accession>A0AAN7YH31</accession>
<proteinExistence type="predicted"/>
<dbReference type="InterPro" id="IPR000340">
    <property type="entry name" value="Dual-sp_phosphatase_cat-dom"/>
</dbReference>
<dbReference type="GO" id="GO:0070372">
    <property type="term" value="P:regulation of ERK1 and ERK2 cascade"/>
    <property type="evidence" value="ECO:0007669"/>
    <property type="project" value="TreeGrafter"/>
</dbReference>
<dbReference type="InterPro" id="IPR052449">
    <property type="entry name" value="STYX-Interacting_Phosphatase"/>
</dbReference>
<dbReference type="GO" id="GO:0005737">
    <property type="term" value="C:cytoplasm"/>
    <property type="evidence" value="ECO:0007669"/>
    <property type="project" value="TreeGrafter"/>
</dbReference>
<name>A0AAN7YH31_9PEZI</name>
<dbReference type="EMBL" id="JAVRRL010000022">
    <property type="protein sequence ID" value="KAK5113688.1"/>
    <property type="molecule type" value="Genomic_DNA"/>
</dbReference>
<reference evidence="2" key="1">
    <citation type="submission" date="2023-08" db="EMBL/GenBank/DDBJ databases">
        <title>Black Yeasts Isolated from many extreme environments.</title>
        <authorList>
            <person name="Coleine C."/>
            <person name="Stajich J.E."/>
            <person name="Selbmann L."/>
        </authorList>
    </citation>
    <scope>NUCLEOTIDE SEQUENCE</scope>
    <source>
        <strain evidence="2">CCFEE 5401</strain>
    </source>
</reference>
<sequence>MAPADAETFSYPHKTSSYSYRVPTPPRIVVPPPALNDDALPDITLSALQSAPFLNAVNYSNLVSSNAVLEWSYECRRKAQMILPYLFLGPMTAAKDEMFLRNGAELIGDGKVGGGIKRTPLNGAVAHGRVKHNIEGGITMVLGIRQKHCFESKLMHGALRIPQSMGIVCETVDLASNQDLIHQFPQTTALINAHLAQYYTLHNRLGKVLVVCESGNERSAGVVAAYLMETHMDVDFIKAMQLVQAQRFCANFDDAMKRLLQGYWDLVCAKRQVAATTHEVGGGGGDMIAGVVGKAKRRLQRDEEDELMGGVDEDDVERFGGRSFAPFMDQSL</sequence>
<dbReference type="CDD" id="cd14498">
    <property type="entry name" value="DSP"/>
    <property type="match status" value="1"/>
</dbReference>
<dbReference type="InterPro" id="IPR029021">
    <property type="entry name" value="Prot-tyrosine_phosphatase-like"/>
</dbReference>
<evidence type="ECO:0000313" key="3">
    <source>
        <dbReference type="Proteomes" id="UP001310890"/>
    </source>
</evidence>
<dbReference type="Proteomes" id="UP001310890">
    <property type="component" value="Unassembled WGS sequence"/>
</dbReference>
<dbReference type="GO" id="GO:1990444">
    <property type="term" value="F:F-box domain binding"/>
    <property type="evidence" value="ECO:0007669"/>
    <property type="project" value="TreeGrafter"/>
</dbReference>
<protein>
    <recommendedName>
        <fullName evidence="1">Tyrosine specific protein phosphatases domain-containing protein</fullName>
    </recommendedName>
</protein>
<dbReference type="Pfam" id="PF00782">
    <property type="entry name" value="DSPc"/>
    <property type="match status" value="1"/>
</dbReference>
<comment type="caution">
    <text evidence="2">The sequence shown here is derived from an EMBL/GenBank/DDBJ whole genome shotgun (WGS) entry which is preliminary data.</text>
</comment>
<evidence type="ECO:0000259" key="1">
    <source>
        <dbReference type="PROSITE" id="PS50056"/>
    </source>
</evidence>
<dbReference type="GO" id="GO:0005654">
    <property type="term" value="C:nucleoplasm"/>
    <property type="evidence" value="ECO:0007669"/>
    <property type="project" value="TreeGrafter"/>
</dbReference>
<dbReference type="PROSITE" id="PS50056">
    <property type="entry name" value="TYR_PHOSPHATASE_2"/>
    <property type="match status" value="1"/>
</dbReference>
<dbReference type="GO" id="GO:0062026">
    <property type="term" value="P:negative regulation of SCF-dependent proteasomal ubiquitin-dependent catabolic process"/>
    <property type="evidence" value="ECO:0007669"/>
    <property type="project" value="TreeGrafter"/>
</dbReference>
<organism evidence="2 3">
    <name type="scientific">Meristemomyces frigidus</name>
    <dbReference type="NCBI Taxonomy" id="1508187"/>
    <lineage>
        <taxon>Eukaryota</taxon>
        <taxon>Fungi</taxon>
        <taxon>Dikarya</taxon>
        <taxon>Ascomycota</taxon>
        <taxon>Pezizomycotina</taxon>
        <taxon>Dothideomycetes</taxon>
        <taxon>Dothideomycetidae</taxon>
        <taxon>Mycosphaerellales</taxon>
        <taxon>Teratosphaeriaceae</taxon>
        <taxon>Meristemomyces</taxon>
    </lineage>
</organism>
<dbReference type="Gene3D" id="3.90.190.10">
    <property type="entry name" value="Protein tyrosine phosphatase superfamily"/>
    <property type="match status" value="1"/>
</dbReference>
<dbReference type="InterPro" id="IPR000387">
    <property type="entry name" value="Tyr_Pase_dom"/>
</dbReference>
<dbReference type="PANTHER" id="PTHR46588:SF1">
    <property type="entry name" value="SERINE_THREONINE_TYROSINE-INTERACTING PROTEIN"/>
    <property type="match status" value="1"/>
</dbReference>
<feature type="domain" description="Tyrosine specific protein phosphatases" evidence="1">
    <location>
        <begin position="206"/>
        <end position="247"/>
    </location>
</feature>
<dbReference type="PANTHER" id="PTHR46588">
    <property type="entry name" value="SERINE/THREONINE/TYROSINE-INTERACTING PROTEIN"/>
    <property type="match status" value="1"/>
</dbReference>
<dbReference type="AlphaFoldDB" id="A0AAN7YH31"/>
<gene>
    <name evidence="2" type="ORF">LTR62_003315</name>
</gene>